<feature type="binding site" evidence="6">
    <location>
        <begin position="10"/>
        <end position="12"/>
    </location>
    <ligand>
        <name>NAD(+)</name>
        <dbReference type="ChEBI" id="CHEBI:57540"/>
    </ligand>
</feature>
<sequence>MQPSDTKIYHIVHIDKLASVLADGHLWCDAEVERRASPGTGIGMADIKQRRRRLPLDSRPGLHVGECVPFYFCPRSVMLFMLHRENHPQLSYHGGQGPIVHLEVDLQKAVAWAEDDALRWAFTLTNAGSVYFEDRSDLRQLVEIDWDAVNARNWRDRKEGKQAEFLLEQRCPFELVERVGVHSPDIHGKVQEALGGYGYDPLVEVRRDWYY</sequence>
<dbReference type="Pfam" id="PF14487">
    <property type="entry name" value="DarT"/>
    <property type="match status" value="1"/>
</dbReference>
<comment type="catalytic activity">
    <reaction evidence="6">
        <text>a thymidine in DNA + NAD(+) = an N-(ADP-alpha-D-ribosyl)-thymidine in DNA + nicotinamide + H(+)</text>
        <dbReference type="Rhea" id="RHEA:71651"/>
        <dbReference type="Rhea" id="RHEA-COMP:13556"/>
        <dbReference type="Rhea" id="RHEA-COMP:18051"/>
        <dbReference type="ChEBI" id="CHEBI:15378"/>
        <dbReference type="ChEBI" id="CHEBI:17154"/>
        <dbReference type="ChEBI" id="CHEBI:57540"/>
        <dbReference type="ChEBI" id="CHEBI:137386"/>
        <dbReference type="ChEBI" id="CHEBI:191199"/>
    </reaction>
</comment>
<dbReference type="AlphaFoldDB" id="A0A165LVR0"/>
<dbReference type="GO" id="GO:0003677">
    <property type="term" value="F:DNA binding"/>
    <property type="evidence" value="ECO:0007669"/>
    <property type="project" value="UniProtKB-UniRule"/>
</dbReference>
<feature type="active site" description="Proton acceptor" evidence="6">
    <location>
        <position position="51"/>
    </location>
</feature>
<evidence type="ECO:0000256" key="2">
    <source>
        <dbReference type="ARBA" id="ARBA00022676"/>
    </source>
</evidence>
<evidence type="ECO:0000256" key="4">
    <source>
        <dbReference type="ARBA" id="ARBA00022695"/>
    </source>
</evidence>
<name>A0A165LVR0_PELLU</name>
<dbReference type="RefSeq" id="WP_303681371.1">
    <property type="nucleotide sequence ID" value="NZ_LVWG01000024.1"/>
</dbReference>
<comment type="caution">
    <text evidence="6">Lacks conserved residue(s) required for the propagation of feature annotation.</text>
</comment>
<keyword evidence="3 6" id="KW-0808">Transferase</keyword>
<evidence type="ECO:0000313" key="9">
    <source>
        <dbReference type="Proteomes" id="UP000076481"/>
    </source>
</evidence>
<dbReference type="InterPro" id="IPR029494">
    <property type="entry name" value="DarT"/>
</dbReference>
<dbReference type="GO" id="GO:0016779">
    <property type="term" value="F:nucleotidyltransferase activity"/>
    <property type="evidence" value="ECO:0007669"/>
    <property type="project" value="UniProtKB-UniRule"/>
</dbReference>
<keyword evidence="2 6" id="KW-0328">Glycosyltransferase</keyword>
<accession>A0A165LVR0</accession>
<evidence type="ECO:0000256" key="1">
    <source>
        <dbReference type="ARBA" id="ARBA00022649"/>
    </source>
</evidence>
<dbReference type="EMBL" id="LVWG01000024">
    <property type="protein sequence ID" value="KZK74490.1"/>
    <property type="molecule type" value="Genomic_DNA"/>
</dbReference>
<keyword evidence="1 6" id="KW-1277">Toxin-antitoxin system</keyword>
<comment type="caution">
    <text evidence="8">The sequence shown here is derived from an EMBL/GenBank/DDBJ whole genome shotgun (WGS) entry which is preliminary data.</text>
</comment>
<feature type="domain" description="DarT" evidence="7">
    <location>
        <begin position="6"/>
        <end position="211"/>
    </location>
</feature>
<proteinExistence type="inferred from homology"/>
<dbReference type="PROSITE" id="PS52018">
    <property type="entry name" value="DART"/>
    <property type="match status" value="1"/>
</dbReference>
<protein>
    <recommendedName>
        <fullName evidence="7">DarT domain-containing protein</fullName>
    </recommendedName>
</protein>
<gene>
    <name evidence="8" type="ORF">A3K90_08855</name>
</gene>
<dbReference type="Proteomes" id="UP000076481">
    <property type="component" value="Unassembled WGS sequence"/>
</dbReference>
<evidence type="ECO:0000256" key="3">
    <source>
        <dbReference type="ARBA" id="ARBA00022679"/>
    </source>
</evidence>
<reference evidence="8 9" key="1">
    <citation type="submission" date="2016-03" db="EMBL/GenBank/DDBJ databases">
        <title>Speciation and ecological success in dimly lit waters: horizontal gene transfer in a green sulfur bacteria bloom unveiled by metagenomic assembly.</title>
        <authorList>
            <person name="Llorens-Mares T."/>
            <person name="Liu Z."/>
            <person name="Allen L.Z."/>
            <person name="Rusch D.B."/>
            <person name="Craig M.T."/>
            <person name="Dupont C.L."/>
            <person name="Bryant D.A."/>
            <person name="Casamayor E.O."/>
        </authorList>
    </citation>
    <scope>NUCLEOTIDE SEQUENCE [LARGE SCALE GENOMIC DNA]</scope>
    <source>
        <strain evidence="8">CIII</strain>
    </source>
</reference>
<feature type="active site" evidence="6">
    <location>
        <position position="164"/>
    </location>
</feature>
<evidence type="ECO:0000256" key="6">
    <source>
        <dbReference type="PROSITE-ProRule" id="PRU01362"/>
    </source>
</evidence>
<evidence type="ECO:0000256" key="5">
    <source>
        <dbReference type="ARBA" id="ARBA00023125"/>
    </source>
</evidence>
<evidence type="ECO:0000313" key="8">
    <source>
        <dbReference type="EMBL" id="KZK74490.1"/>
    </source>
</evidence>
<comment type="similarity">
    <text evidence="6">Belongs to the DarT ADP-ribosyltransferase family.</text>
</comment>
<evidence type="ECO:0000259" key="7">
    <source>
        <dbReference type="PROSITE" id="PS52018"/>
    </source>
</evidence>
<organism evidence="8 9">
    <name type="scientific">Pelodictyon luteolum</name>
    <dbReference type="NCBI Taxonomy" id="1100"/>
    <lineage>
        <taxon>Bacteria</taxon>
        <taxon>Pseudomonadati</taxon>
        <taxon>Chlorobiota</taxon>
        <taxon>Chlorobiia</taxon>
        <taxon>Chlorobiales</taxon>
        <taxon>Chlorobiaceae</taxon>
        <taxon>Chlorobium/Pelodictyon group</taxon>
        <taxon>Pelodictyon</taxon>
    </lineage>
</organism>
<keyword evidence="4 6" id="KW-0548">Nucleotidyltransferase</keyword>
<feature type="binding site" evidence="6">
    <location>
        <position position="51"/>
    </location>
    <ligand>
        <name>NAD(+)</name>
        <dbReference type="ChEBI" id="CHEBI:57540"/>
    </ligand>
</feature>
<dbReference type="GO" id="GO:0016757">
    <property type="term" value="F:glycosyltransferase activity"/>
    <property type="evidence" value="ECO:0007669"/>
    <property type="project" value="UniProtKB-UniRule"/>
</dbReference>
<keyword evidence="5 6" id="KW-0238">DNA-binding</keyword>